<dbReference type="FunCoup" id="A0A5K4FBT7">
    <property type="interactions" value="1304"/>
</dbReference>
<keyword evidence="3" id="KW-1185">Reference proteome</keyword>
<dbReference type="ExpressionAtlas" id="A0A5K4FBT7">
    <property type="expression patterns" value="baseline"/>
</dbReference>
<dbReference type="AlphaFoldDB" id="A0A5K4FBT7"/>
<dbReference type="PANTHER" id="PTHR31353">
    <property type="entry name" value="FAM98"/>
    <property type="match status" value="1"/>
</dbReference>
<accession>A0A5K4FBT7</accession>
<feature type="compositionally biased region" description="Gly residues" evidence="2">
    <location>
        <begin position="359"/>
        <end position="379"/>
    </location>
</feature>
<dbReference type="InParanoid" id="A0A5K4FBT7"/>
<reference evidence="3" key="1">
    <citation type="journal article" date="2012" name="PLoS Negl. Trop. Dis.">
        <title>A systematically improved high quality genome and transcriptome of the human blood fluke Schistosoma mansoni.</title>
        <authorList>
            <person name="Protasio A.V."/>
            <person name="Tsai I.J."/>
            <person name="Babbage A."/>
            <person name="Nichol S."/>
            <person name="Hunt M."/>
            <person name="Aslett M.A."/>
            <person name="De Silva N."/>
            <person name="Velarde G.S."/>
            <person name="Anderson T.J."/>
            <person name="Clark R.C."/>
            <person name="Davidson C."/>
            <person name="Dillon G.P."/>
            <person name="Holroyd N.E."/>
            <person name="LoVerde P.T."/>
            <person name="Lloyd C."/>
            <person name="McQuillan J."/>
            <person name="Oliveira G."/>
            <person name="Otto T.D."/>
            <person name="Parker-Manuel S.J."/>
            <person name="Quail M.A."/>
            <person name="Wilson R.A."/>
            <person name="Zerlotini A."/>
            <person name="Dunne D.W."/>
            <person name="Berriman M."/>
        </authorList>
    </citation>
    <scope>NUCLEOTIDE SEQUENCE [LARGE SCALE GENOMIC DNA]</scope>
    <source>
        <strain evidence="3">Puerto Rican</strain>
    </source>
</reference>
<evidence type="ECO:0000313" key="4">
    <source>
        <dbReference type="WBParaSite" id="Smp_340520.1"/>
    </source>
</evidence>
<dbReference type="Pfam" id="PF10239">
    <property type="entry name" value="DUF2465"/>
    <property type="match status" value="1"/>
</dbReference>
<dbReference type="PANTHER" id="PTHR31353:SF1">
    <property type="entry name" value="PROTEIN FAM98B"/>
    <property type="match status" value="1"/>
</dbReference>
<protein>
    <submittedName>
        <fullName evidence="4">Protein FAM98B</fullName>
    </submittedName>
</protein>
<evidence type="ECO:0000313" key="3">
    <source>
        <dbReference type="Proteomes" id="UP000008854"/>
    </source>
</evidence>
<dbReference type="WBParaSite" id="Smp_340520.1">
    <property type="protein sequence ID" value="Smp_340520.1"/>
    <property type="gene ID" value="Smp_340520"/>
</dbReference>
<comment type="similarity">
    <text evidence="1">Belongs to the FAM98 family.</text>
</comment>
<reference evidence="4" key="2">
    <citation type="submission" date="2019-11" db="UniProtKB">
        <authorList>
            <consortium name="WormBaseParasite"/>
        </authorList>
    </citation>
    <scope>IDENTIFICATION</scope>
    <source>
        <strain evidence="4">Puerto Rican</strain>
    </source>
</reference>
<dbReference type="Proteomes" id="UP000008854">
    <property type="component" value="Unassembled WGS sequence"/>
</dbReference>
<proteinExistence type="inferred from homology"/>
<feature type="region of interest" description="Disordered" evidence="2">
    <location>
        <begin position="341"/>
        <end position="379"/>
    </location>
</feature>
<organism evidence="3 4">
    <name type="scientific">Schistosoma mansoni</name>
    <name type="common">Blood fluke</name>
    <dbReference type="NCBI Taxonomy" id="6183"/>
    <lineage>
        <taxon>Eukaryota</taxon>
        <taxon>Metazoa</taxon>
        <taxon>Spiralia</taxon>
        <taxon>Lophotrochozoa</taxon>
        <taxon>Platyhelminthes</taxon>
        <taxon>Trematoda</taxon>
        <taxon>Digenea</taxon>
        <taxon>Strigeidida</taxon>
        <taxon>Schistosomatoidea</taxon>
        <taxon>Schistosomatidae</taxon>
        <taxon>Schistosoma</taxon>
    </lineage>
</organism>
<evidence type="ECO:0000256" key="2">
    <source>
        <dbReference type="SAM" id="MobiDB-lite"/>
    </source>
</evidence>
<evidence type="ECO:0000256" key="1">
    <source>
        <dbReference type="ARBA" id="ARBA00007218"/>
    </source>
</evidence>
<dbReference type="GO" id="GO:0072669">
    <property type="term" value="C:tRNA-splicing ligase complex"/>
    <property type="evidence" value="ECO:0007669"/>
    <property type="project" value="TreeGrafter"/>
</dbReference>
<feature type="region of interest" description="Disordered" evidence="2">
    <location>
        <begin position="481"/>
        <end position="500"/>
    </location>
</feature>
<dbReference type="InterPro" id="IPR018797">
    <property type="entry name" value="FAM98"/>
</dbReference>
<dbReference type="STRING" id="6183.A0A5K4FBT7"/>
<name>A0A5K4FBT7_SCHMA</name>
<sequence length="500" mass="55004">MTKKSRDDLLSFLKAVGKNYESRNFLEKDNEFSSVVSDLVFELGKSHDVSSNVYPLTDEYEYANFASGLEKFLISYGCPYSALTEGPICDRFSSVKNRSLLLQYLCSEIMATRQLSTLKSVGKQSNEHHLMDVDSSEDNVEILSCLQKAFKALGLKMPPDDSASTVIYSCLQKGISDSLSRCPPNHMGKSIIPLTGISDRQWSQIIRIAALLQQQYSSRQATLLKRLDVTVQSFKWSDKAKSSLDKITTVYNQIRERMGLIPYPGIPNVLAVRDNMILQIEKTSGTNARRYTSCELNKILIGKVIANAFFPPTENDTDLLYIFGYFLSILWVPDRGGRAWELEPPPPEMPAFKQRQPDRGGGTQRGSRGGGGDGHYGGRGGFQGGNSGYSCDGSWNGGRCVVGSNISSRGVGGGYAQMYGQTTPYMSNGRGVALGDGYVTDPYQMASINQQMGGMMLFEPGLSSASHQDFVFQPTKGPVVGDFNYGRGQRGGRSSRGRPY</sequence>